<sequence>MGSDVVAQFGRQVARYDEPIGRPDFHVQTRFEEREEGRVH</sequence>
<name>D4X8L4_9BURK</name>
<dbReference type="Proteomes" id="UP000004510">
    <property type="component" value="Unassembled WGS sequence"/>
</dbReference>
<organism evidence="1 2">
    <name type="scientific">Achromobacter piechaudii ATCC 43553</name>
    <dbReference type="NCBI Taxonomy" id="742159"/>
    <lineage>
        <taxon>Bacteria</taxon>
        <taxon>Pseudomonadati</taxon>
        <taxon>Pseudomonadota</taxon>
        <taxon>Betaproteobacteria</taxon>
        <taxon>Burkholderiales</taxon>
        <taxon>Alcaligenaceae</taxon>
        <taxon>Achromobacter</taxon>
    </lineage>
</organism>
<reference evidence="2" key="1">
    <citation type="submission" date="2010-03" db="EMBL/GenBank/DDBJ databases">
        <title>Complete sequence of Mobiluncus curtisii ATCC 43063.</title>
        <authorList>
            <person name="Muzny D."/>
            <person name="Qin X."/>
            <person name="Deng J."/>
            <person name="Jiang H."/>
            <person name="Liu Y."/>
            <person name="Qu J."/>
            <person name="Song X.-Z."/>
            <person name="Zhang L."/>
            <person name="Thornton R."/>
            <person name="Coyle M."/>
            <person name="Francisco L."/>
            <person name="Jackson L."/>
            <person name="Javaid M."/>
            <person name="Korchina V."/>
            <person name="Kovar C."/>
            <person name="Mata R."/>
            <person name="Mathew T."/>
            <person name="Ngo R."/>
            <person name="Nguyen L."/>
            <person name="Nguyen N."/>
            <person name="Okwuonu G."/>
            <person name="Ongeri F."/>
            <person name="Pham C."/>
            <person name="Simmons D."/>
            <person name="Wilczek-Boney K."/>
            <person name="Hale W."/>
            <person name="Jakkamsetti A."/>
            <person name="Pham P."/>
            <person name="Ruth R."/>
            <person name="San Lucas F."/>
            <person name="Warren J."/>
            <person name="Zhang J."/>
            <person name="Zhao Z."/>
            <person name="Zhou C."/>
            <person name="Zhu D."/>
            <person name="Lee S."/>
            <person name="Bess C."/>
            <person name="Blankenburg K."/>
            <person name="Forbes L."/>
            <person name="Fu Q."/>
            <person name="Gubbala S."/>
            <person name="Hirani K."/>
            <person name="Jayaseelan J.C."/>
            <person name="Lara F."/>
            <person name="Munidasa M."/>
            <person name="Palculict T."/>
            <person name="Patil S."/>
            <person name="Pu L.-L."/>
            <person name="Saada N."/>
            <person name="Tang L."/>
            <person name="Weissenberger G."/>
            <person name="Zhu Y."/>
            <person name="Hemphill L."/>
            <person name="Shang Y."/>
            <person name="Youmans B."/>
            <person name="Ayvaz T."/>
            <person name="Ross M."/>
            <person name="Santibanez J."/>
            <person name="Aqrawi P."/>
            <person name="Gross S."/>
            <person name="Joshi V."/>
            <person name="Fowler G."/>
            <person name="Nazareth L."/>
            <person name="Reid J."/>
            <person name="Worley K."/>
            <person name="Petrosino J."/>
            <person name="Highlander S."/>
            <person name="Gibbs R."/>
            <person name="Gibbs R."/>
        </authorList>
    </citation>
    <scope>NUCLEOTIDE SEQUENCE [LARGE SCALE GENOMIC DNA]</scope>
    <source>
        <strain evidence="2">ATCC 43553</strain>
    </source>
</reference>
<dbReference type="EMBL" id="ADMS01000043">
    <property type="protein sequence ID" value="EFF76882.1"/>
    <property type="molecule type" value="Genomic_DNA"/>
</dbReference>
<gene>
    <name evidence="1" type="ORF">HMPREF0004_1811</name>
</gene>
<protein>
    <submittedName>
        <fullName evidence="1">Uncharacterized protein</fullName>
    </submittedName>
</protein>
<dbReference type="HOGENOM" id="CLU_3283207_0_0_4"/>
<proteinExistence type="predicted"/>
<evidence type="ECO:0000313" key="1">
    <source>
        <dbReference type="EMBL" id="EFF76882.1"/>
    </source>
</evidence>
<accession>D4X8L4</accession>
<evidence type="ECO:0000313" key="2">
    <source>
        <dbReference type="Proteomes" id="UP000004510"/>
    </source>
</evidence>
<comment type="caution">
    <text evidence="1">The sequence shown here is derived from an EMBL/GenBank/DDBJ whole genome shotgun (WGS) entry which is preliminary data.</text>
</comment>
<dbReference type="AlphaFoldDB" id="D4X8L4"/>